<proteinExistence type="predicted"/>
<reference evidence="2" key="1">
    <citation type="submission" date="2017-04" db="EMBL/GenBank/DDBJ databases">
        <title>Plasmodium gonderi genome.</title>
        <authorList>
            <person name="Arisue N."/>
            <person name="Honma H."/>
            <person name="Kawai S."/>
            <person name="Tougan T."/>
            <person name="Tanabe K."/>
            <person name="Horii T."/>
        </authorList>
    </citation>
    <scope>NUCLEOTIDE SEQUENCE [LARGE SCALE GENOMIC DNA]</scope>
    <source>
        <strain evidence="2">ATCC 30045</strain>
    </source>
</reference>
<dbReference type="InterPro" id="IPR016024">
    <property type="entry name" value="ARM-type_fold"/>
</dbReference>
<name>A0A1Y1JMB1_PLAGO</name>
<evidence type="ECO:0008006" key="3">
    <source>
        <dbReference type="Google" id="ProtNLM"/>
    </source>
</evidence>
<evidence type="ECO:0000313" key="1">
    <source>
        <dbReference type="EMBL" id="GAW82605.1"/>
    </source>
</evidence>
<dbReference type="InterPro" id="IPR024741">
    <property type="entry name" value="Condensin2_G2"/>
</dbReference>
<dbReference type="GO" id="GO:0005634">
    <property type="term" value="C:nucleus"/>
    <property type="evidence" value="ECO:0007669"/>
    <property type="project" value="InterPro"/>
</dbReference>
<dbReference type="PANTHER" id="PTHR16199">
    <property type="entry name" value="CONDENSIN-2 COMPLEX SUBUNIT G2"/>
    <property type="match status" value="1"/>
</dbReference>
<dbReference type="AlphaFoldDB" id="A0A1Y1JMB1"/>
<dbReference type="EMBL" id="BDQF01000013">
    <property type="protein sequence ID" value="GAW82605.1"/>
    <property type="molecule type" value="Genomic_DNA"/>
</dbReference>
<dbReference type="GO" id="GO:0000070">
    <property type="term" value="P:mitotic sister chromatid segregation"/>
    <property type="evidence" value="ECO:0007669"/>
    <property type="project" value="TreeGrafter"/>
</dbReference>
<comment type="caution">
    <text evidence="1">The sequence shown here is derived from an EMBL/GenBank/DDBJ whole genome shotgun (WGS) entry which is preliminary data.</text>
</comment>
<sequence length="1219" mass="145162">MCKEILNILKDLTLLKQYCKKKTDLLAILQSCKVKEYDEIWHSLHKILEENTNTDKLIYDEENSILLFREENDRQYLLACINFILIYLQHLTNGEKKKKKHIKLDPTFCTIYCKIIEIQFMLSDKDVRMSFGKCLFQICELNLEENEFLEHVKINLLIFLLWKMASSDGKCSDISKLKKYKDFCKYIKWGVSERSTNSFYVLCSYSLNLPKFYENAEGKFFLSHVWSQNESIASHLFNKFVHNTVTLSHDSIIHYSQIIYESWKNCSGKMKEIIEIQIEHLVNLALKCPIKIAARFRSLLNIFHNNKGDKNINNLIFKIYEPVIWRSLMSPNWKLRFNATCIFQLIFPVVDPCIKNINYLSSMEKAYQVLFELAEDGNACVLQAVAKCICYILNELWEMIVEDKRSALMEILINKFLKEKCYDNVKTEVVLGFCEMARNKKINKIFIKIFDRIKYLICDKCLRVRKNFVLLVLELNKNLNENFSNQIDYNELTKRITKDLFTYNIQLCIKKMSYSKHGHHEKMKNKEICEFLKLSTNLITYSMWKSTIKQQAKLCINLLNDYPVLMICISKFATNLELIQRYKLSSVLFEITNLKLREEGNSAFLEKTNTHQTELSTEELVSLPDTNDDTTITEENRKRVKNGSTKWMKEFVQKLSARFPQVHDSKEKLKDPNLNRKYVKYSCLLLCVAYLLKPKNEEEIEICRSEEIENFVKSKFREEYFVDSINTLMQQYYFKILKYVNLNEDNYRVIHKYGQKELNSLYTLNNEHVCAKYIIPLFYKWGLLDSFVSKHMNVLNISIESMLSYTCNNSASGSNTKENCFVHVYNTFQSVTKNSPDTFSLGRVTILEGEVDSNKKDGSLEDKKEKEIYINNEKELNTLIFFSLIVKKKKYHHIILKPFHNIIYNFVLKFNSFLLHIFEKISLNEFQLPLHFISPHYEDKKDETILQYVLYDRNKIRGYMFLYISFFFLLNSSKQNDFSYEWDTLIENTLRSIHFISSIKFKNEIEIVTCEKSTSYHTEYHNNFIEKRTKWKTYINRILHFFIYFLDMIEYTIAMKMILVEDLDFNDLVKNMFMFYKCYELVWVCRMEGKDGCLNEGENESEENEGVREMYLKVWSRISEFLLFILNFDYFAKKTEMKLSILHTFFSFTYEFVRKEDIERVINKYAILVNEKEIFFSFIKNYKKNMSTTSYMKEGQINYIQNILDNILMPKDKTKKGST</sequence>
<dbReference type="RefSeq" id="XP_028545194.1">
    <property type="nucleotide sequence ID" value="XM_028689393.1"/>
</dbReference>
<gene>
    <name evidence="1" type="ORF">PGO_126030</name>
</gene>
<dbReference type="Proteomes" id="UP000195521">
    <property type="component" value="Unassembled WGS sequence"/>
</dbReference>
<keyword evidence="2" id="KW-1185">Reference proteome</keyword>
<dbReference type="InterPro" id="IPR011989">
    <property type="entry name" value="ARM-like"/>
</dbReference>
<accession>A0A1Y1JMB1</accession>
<dbReference type="OrthoDB" id="2013972at2759"/>
<dbReference type="SUPFAM" id="SSF48371">
    <property type="entry name" value="ARM repeat"/>
    <property type="match status" value="1"/>
</dbReference>
<dbReference type="OMA" id="NLITYSM"/>
<protein>
    <recommendedName>
        <fullName evidence="3">Condensin-2 complex subunit G2</fullName>
    </recommendedName>
</protein>
<dbReference type="Gene3D" id="1.25.10.10">
    <property type="entry name" value="Leucine-rich Repeat Variant"/>
    <property type="match status" value="1"/>
</dbReference>
<dbReference type="GO" id="GO:0000796">
    <property type="term" value="C:condensin complex"/>
    <property type="evidence" value="ECO:0007669"/>
    <property type="project" value="TreeGrafter"/>
</dbReference>
<dbReference type="Pfam" id="PF12422">
    <property type="entry name" value="Condensin2nSMC"/>
    <property type="match status" value="1"/>
</dbReference>
<organism evidence="1 2">
    <name type="scientific">Plasmodium gonderi</name>
    <dbReference type="NCBI Taxonomy" id="77519"/>
    <lineage>
        <taxon>Eukaryota</taxon>
        <taxon>Sar</taxon>
        <taxon>Alveolata</taxon>
        <taxon>Apicomplexa</taxon>
        <taxon>Aconoidasida</taxon>
        <taxon>Haemosporida</taxon>
        <taxon>Plasmodiidae</taxon>
        <taxon>Plasmodium</taxon>
        <taxon>Plasmodium (Plasmodium)</taxon>
    </lineage>
</organism>
<dbReference type="PANTHER" id="PTHR16199:SF4">
    <property type="entry name" value="CONDENSIN-2 COMPLEX SUBUNIT G2"/>
    <property type="match status" value="1"/>
</dbReference>
<evidence type="ECO:0000313" key="2">
    <source>
        <dbReference type="Proteomes" id="UP000195521"/>
    </source>
</evidence>
<dbReference type="GeneID" id="39749342"/>